<dbReference type="Proteomes" id="UP000887013">
    <property type="component" value="Unassembled WGS sequence"/>
</dbReference>
<reference evidence="1" key="1">
    <citation type="submission" date="2020-08" db="EMBL/GenBank/DDBJ databases">
        <title>Multicomponent nature underlies the extraordinary mechanical properties of spider dragline silk.</title>
        <authorList>
            <person name="Kono N."/>
            <person name="Nakamura H."/>
            <person name="Mori M."/>
            <person name="Yoshida Y."/>
            <person name="Ohtoshi R."/>
            <person name="Malay A.D."/>
            <person name="Moran D.A.P."/>
            <person name="Tomita M."/>
            <person name="Numata K."/>
            <person name="Arakawa K."/>
        </authorList>
    </citation>
    <scope>NUCLEOTIDE SEQUENCE</scope>
</reference>
<name>A0A8X6N9R5_NEPPI</name>
<accession>A0A8X6N9R5</accession>
<evidence type="ECO:0000313" key="2">
    <source>
        <dbReference type="Proteomes" id="UP000887013"/>
    </source>
</evidence>
<gene>
    <name evidence="1" type="ORF">NPIL_219491</name>
</gene>
<feature type="non-terminal residue" evidence="1">
    <location>
        <position position="1"/>
    </location>
</feature>
<evidence type="ECO:0000313" key="1">
    <source>
        <dbReference type="EMBL" id="GFT02006.1"/>
    </source>
</evidence>
<sequence>CDKFCSGTPGTLTIESTSKDFEGKKITSEHHAVDTHCSLFAAAASYSLHFTSDLDEHWGHFKVRLKTQHINYPHTKRSVWNFNQ</sequence>
<dbReference type="AlphaFoldDB" id="A0A8X6N9R5"/>
<proteinExistence type="predicted"/>
<dbReference type="EMBL" id="BMAW01007043">
    <property type="protein sequence ID" value="GFT02006.1"/>
    <property type="molecule type" value="Genomic_DNA"/>
</dbReference>
<organism evidence="1 2">
    <name type="scientific">Nephila pilipes</name>
    <name type="common">Giant wood spider</name>
    <name type="synonym">Nephila maculata</name>
    <dbReference type="NCBI Taxonomy" id="299642"/>
    <lineage>
        <taxon>Eukaryota</taxon>
        <taxon>Metazoa</taxon>
        <taxon>Ecdysozoa</taxon>
        <taxon>Arthropoda</taxon>
        <taxon>Chelicerata</taxon>
        <taxon>Arachnida</taxon>
        <taxon>Araneae</taxon>
        <taxon>Araneomorphae</taxon>
        <taxon>Entelegynae</taxon>
        <taxon>Araneoidea</taxon>
        <taxon>Nephilidae</taxon>
        <taxon>Nephila</taxon>
    </lineage>
</organism>
<keyword evidence="2" id="KW-1185">Reference proteome</keyword>
<protein>
    <submittedName>
        <fullName evidence="1">Uncharacterized protein</fullName>
    </submittedName>
</protein>
<comment type="caution">
    <text evidence="1">The sequence shown here is derived from an EMBL/GenBank/DDBJ whole genome shotgun (WGS) entry which is preliminary data.</text>
</comment>